<dbReference type="FunFam" id="3.40.50.300:FF:000365">
    <property type="entry name" value="Ribosome biogenesis ATPase RIX7"/>
    <property type="match status" value="1"/>
</dbReference>
<feature type="region of interest" description="Disordered" evidence="4">
    <location>
        <begin position="857"/>
        <end position="880"/>
    </location>
</feature>
<gene>
    <name evidence="6" type="ORF">OBRU01_03394</name>
</gene>
<feature type="region of interest" description="Disordered" evidence="4">
    <location>
        <begin position="110"/>
        <end position="144"/>
    </location>
</feature>
<comment type="caution">
    <text evidence="6">The sequence shown here is derived from an EMBL/GenBank/DDBJ whole genome shotgun (WGS) entry which is preliminary data.</text>
</comment>
<dbReference type="STRING" id="104452.A0A0L7LPN4"/>
<dbReference type="Pfam" id="PF16725">
    <property type="entry name" value="Nucleolin_bd"/>
    <property type="match status" value="1"/>
</dbReference>
<dbReference type="SUPFAM" id="SSF52540">
    <property type="entry name" value="P-loop containing nucleoside triphosphate hydrolases"/>
    <property type="match status" value="2"/>
</dbReference>
<evidence type="ECO:0000313" key="7">
    <source>
        <dbReference type="Proteomes" id="UP000037510"/>
    </source>
</evidence>
<dbReference type="Gene3D" id="1.10.10.2010">
    <property type="match status" value="1"/>
</dbReference>
<dbReference type="Pfam" id="PF00004">
    <property type="entry name" value="AAA"/>
    <property type="match status" value="2"/>
</dbReference>
<feature type="domain" description="AAA+ ATPase" evidence="5">
    <location>
        <begin position="620"/>
        <end position="756"/>
    </location>
</feature>
<dbReference type="InterPro" id="IPR003960">
    <property type="entry name" value="ATPase_AAA_CS"/>
</dbReference>
<feature type="region of interest" description="Disordered" evidence="4">
    <location>
        <begin position="447"/>
        <end position="519"/>
    </location>
</feature>
<dbReference type="EMBL" id="JTDY01000391">
    <property type="protein sequence ID" value="KOB77397.1"/>
    <property type="molecule type" value="Genomic_DNA"/>
</dbReference>
<feature type="compositionally biased region" description="Basic and acidic residues" evidence="4">
    <location>
        <begin position="110"/>
        <end position="123"/>
    </location>
</feature>
<dbReference type="SMART" id="SM00382">
    <property type="entry name" value="AAA"/>
    <property type="match status" value="2"/>
</dbReference>
<evidence type="ECO:0000256" key="4">
    <source>
        <dbReference type="SAM" id="MobiDB-lite"/>
    </source>
</evidence>
<dbReference type="Gene3D" id="3.40.50.300">
    <property type="entry name" value="P-loop containing nucleotide triphosphate hydrolases"/>
    <property type="match status" value="2"/>
</dbReference>
<sequence>MKKHQTRQKTVSDPVIVSRVKNYLAENVDKTFVDVSQMARSLKERYREYNNRSDSAFCQLVERAYKVVLQSYGLDGASTSEGSEEESDLELLDENTAMNERILEMYKMQDKKRPAGNRRETNKSGEPIDILSSDEDGGAAPKLPKINDQITITPHLAPIRITNSKSVDVPKAQQRQQIQIIHDKKRKIDTSKSGSLRKKAEIGSTKAVKVGFEDIGGISDIITQICDLILHMKHPEVYAKLGIKAPRGALLHGPPGTGKTLLAHAIAGKLQLPLIAVSGTELVGGVSGESEERIRELFERATSIAPSVLFIDEIDAVCGNRIHAQKDMEKRMVAQLLASLDSLSESNFSVLVLAATNNPDSLDPALRRAGRLEQEIALGIPSLKARKEILAILCKNLTLSEDIDMNALAQITPGFVGADLQALVNKASTYAVKRIFVDIRAAHNKKTIAQTEKPEDEVPVQANGEKETEEPPTNEAGETLDKPESETTLPEAEKPADKIEPLETPEEPNSTSHITETNHIEEQVIDPIKKTTNAVEEVMDLLGVVPYTANELSGLSMQQDDFIKALKTTKPCAVREGIVTVPDVTWNDVGSLRQVRKDLQMAVLAPVKYPDQMSKLGLSSPSGVLLCGPPGCGKTLLAKAVANEAGVNFISVKGPELLNMYVGESERAVRTCFRRARNSAPCVIFFDEFDALCPRRTSQDHNGAARVVNQLLTEMDGIESREGVFVLAASNRPDIIDPAVLRPGRLDRVMYVGMPAKEDRYDILQKLTKAGTKPLLGPDVDLEVVAGLTEGYTGADLAGLVRAAATNTLTKHISNGTLEGEIFVTSEDFSTALSKCKPSVSAKEQLHYEKLRVKYASGSDERDAMEMETEPVTEESMDTV</sequence>
<dbReference type="Gene3D" id="1.10.8.60">
    <property type="match status" value="2"/>
</dbReference>
<keyword evidence="7" id="KW-1185">Reference proteome</keyword>
<name>A0A0L7LPN4_OPEBR</name>
<dbReference type="InterPro" id="IPR038100">
    <property type="entry name" value="NLV2_N_sf"/>
</dbReference>
<dbReference type="PANTHER" id="PTHR23077">
    <property type="entry name" value="AAA-FAMILY ATPASE"/>
    <property type="match status" value="1"/>
</dbReference>
<feature type="compositionally biased region" description="Basic and acidic residues" evidence="4">
    <location>
        <begin position="479"/>
        <end position="501"/>
    </location>
</feature>
<dbReference type="CDD" id="cd19530">
    <property type="entry name" value="RecA-like_NVL_r2-like"/>
    <property type="match status" value="1"/>
</dbReference>
<comment type="similarity">
    <text evidence="1">Belongs to the AAA ATPase family.</text>
</comment>
<dbReference type="InterPro" id="IPR003593">
    <property type="entry name" value="AAA+_ATPase"/>
</dbReference>
<keyword evidence="2" id="KW-0547">Nucleotide-binding</keyword>
<dbReference type="AlphaFoldDB" id="A0A0L7LPN4"/>
<dbReference type="GO" id="GO:0016887">
    <property type="term" value="F:ATP hydrolysis activity"/>
    <property type="evidence" value="ECO:0007669"/>
    <property type="project" value="InterPro"/>
</dbReference>
<feature type="domain" description="AAA+ ATPase" evidence="5">
    <location>
        <begin position="245"/>
        <end position="382"/>
    </location>
</feature>
<keyword evidence="3" id="KW-0067">ATP-binding</keyword>
<accession>A0A0L7LPN4</accession>
<dbReference type="InterPro" id="IPR041569">
    <property type="entry name" value="AAA_lid_3"/>
</dbReference>
<dbReference type="GO" id="GO:0005524">
    <property type="term" value="F:ATP binding"/>
    <property type="evidence" value="ECO:0007669"/>
    <property type="project" value="UniProtKB-KW"/>
</dbReference>
<evidence type="ECO:0000259" key="5">
    <source>
        <dbReference type="SMART" id="SM00382"/>
    </source>
</evidence>
<dbReference type="GO" id="GO:1990275">
    <property type="term" value="F:preribosome binding"/>
    <property type="evidence" value="ECO:0007669"/>
    <property type="project" value="TreeGrafter"/>
</dbReference>
<dbReference type="Proteomes" id="UP000037510">
    <property type="component" value="Unassembled WGS sequence"/>
</dbReference>
<dbReference type="GO" id="GO:0003723">
    <property type="term" value="F:RNA binding"/>
    <property type="evidence" value="ECO:0007669"/>
    <property type="project" value="TreeGrafter"/>
</dbReference>
<dbReference type="FunFam" id="3.40.50.300:FF:000149">
    <property type="entry name" value="Nuclear valosin-containing protein-like"/>
    <property type="match status" value="1"/>
</dbReference>
<proteinExistence type="inferred from homology"/>
<evidence type="ECO:0000256" key="3">
    <source>
        <dbReference type="ARBA" id="ARBA00022840"/>
    </source>
</evidence>
<dbReference type="PROSITE" id="PS00674">
    <property type="entry name" value="AAA"/>
    <property type="match status" value="2"/>
</dbReference>
<dbReference type="GO" id="GO:0042254">
    <property type="term" value="P:ribosome biogenesis"/>
    <property type="evidence" value="ECO:0007669"/>
    <property type="project" value="TreeGrafter"/>
</dbReference>
<evidence type="ECO:0000256" key="1">
    <source>
        <dbReference type="ARBA" id="ARBA00006914"/>
    </source>
</evidence>
<dbReference type="Pfam" id="PF17862">
    <property type="entry name" value="AAA_lid_3"/>
    <property type="match status" value="2"/>
</dbReference>
<dbReference type="InterPro" id="IPR031996">
    <property type="entry name" value="NVL2_nucleolin-bd"/>
</dbReference>
<feature type="compositionally biased region" description="Acidic residues" evidence="4">
    <location>
        <begin position="866"/>
        <end position="880"/>
    </location>
</feature>
<dbReference type="GO" id="GO:0005634">
    <property type="term" value="C:nucleus"/>
    <property type="evidence" value="ECO:0007669"/>
    <property type="project" value="TreeGrafter"/>
</dbReference>
<dbReference type="InterPro" id="IPR050168">
    <property type="entry name" value="AAA_ATPase_domain"/>
</dbReference>
<dbReference type="InterPro" id="IPR027417">
    <property type="entry name" value="P-loop_NTPase"/>
</dbReference>
<organism evidence="6 7">
    <name type="scientific">Operophtera brumata</name>
    <name type="common">Winter moth</name>
    <name type="synonym">Phalaena brumata</name>
    <dbReference type="NCBI Taxonomy" id="104452"/>
    <lineage>
        <taxon>Eukaryota</taxon>
        <taxon>Metazoa</taxon>
        <taxon>Ecdysozoa</taxon>
        <taxon>Arthropoda</taxon>
        <taxon>Hexapoda</taxon>
        <taxon>Insecta</taxon>
        <taxon>Pterygota</taxon>
        <taxon>Neoptera</taxon>
        <taxon>Endopterygota</taxon>
        <taxon>Lepidoptera</taxon>
        <taxon>Glossata</taxon>
        <taxon>Ditrysia</taxon>
        <taxon>Geometroidea</taxon>
        <taxon>Geometridae</taxon>
        <taxon>Larentiinae</taxon>
        <taxon>Operophtera</taxon>
    </lineage>
</organism>
<evidence type="ECO:0000256" key="2">
    <source>
        <dbReference type="ARBA" id="ARBA00022741"/>
    </source>
</evidence>
<evidence type="ECO:0000313" key="6">
    <source>
        <dbReference type="EMBL" id="KOB77397.1"/>
    </source>
</evidence>
<reference evidence="6 7" key="1">
    <citation type="journal article" date="2015" name="Genome Biol. Evol.">
        <title>The genome of winter moth (Operophtera brumata) provides a genomic perspective on sexual dimorphism and phenology.</title>
        <authorList>
            <person name="Derks M.F."/>
            <person name="Smit S."/>
            <person name="Salis L."/>
            <person name="Schijlen E."/>
            <person name="Bossers A."/>
            <person name="Mateman C."/>
            <person name="Pijl A.S."/>
            <person name="de Ridder D."/>
            <person name="Groenen M.A."/>
            <person name="Visser M.E."/>
            <person name="Megens H.J."/>
        </authorList>
    </citation>
    <scope>NUCLEOTIDE SEQUENCE [LARGE SCALE GENOMIC DNA]</scope>
    <source>
        <strain evidence="6">WM2013NL</strain>
        <tissue evidence="6">Head and thorax</tissue>
    </source>
</reference>
<dbReference type="PANTHER" id="PTHR23077:SF171">
    <property type="entry name" value="NUCLEAR VALOSIN-CONTAINING PROTEIN-LIKE"/>
    <property type="match status" value="1"/>
</dbReference>
<dbReference type="InterPro" id="IPR003959">
    <property type="entry name" value="ATPase_AAA_core"/>
</dbReference>
<protein>
    <submittedName>
        <fullName evidence="6">Peroxisome assembly factor-2 (Peroxisomal-type atpase 1)</fullName>
    </submittedName>
</protein>